<evidence type="ECO:0000256" key="1">
    <source>
        <dbReference type="PROSITE-ProRule" id="PRU00175"/>
    </source>
</evidence>
<dbReference type="SUPFAM" id="SSF57850">
    <property type="entry name" value="RING/U-box"/>
    <property type="match status" value="1"/>
</dbReference>
<organism evidence="4 5">
    <name type="scientific">Rehmannia glutinosa</name>
    <name type="common">Chinese foxglove</name>
    <dbReference type="NCBI Taxonomy" id="99300"/>
    <lineage>
        <taxon>Eukaryota</taxon>
        <taxon>Viridiplantae</taxon>
        <taxon>Streptophyta</taxon>
        <taxon>Embryophyta</taxon>
        <taxon>Tracheophyta</taxon>
        <taxon>Spermatophyta</taxon>
        <taxon>Magnoliopsida</taxon>
        <taxon>eudicotyledons</taxon>
        <taxon>Gunneridae</taxon>
        <taxon>Pentapetalae</taxon>
        <taxon>asterids</taxon>
        <taxon>lamiids</taxon>
        <taxon>Lamiales</taxon>
        <taxon>Orobanchaceae</taxon>
        <taxon>Rehmannieae</taxon>
        <taxon>Rehmannia</taxon>
    </lineage>
</organism>
<feature type="domain" description="RING-type" evidence="3">
    <location>
        <begin position="252"/>
        <end position="294"/>
    </location>
</feature>
<feature type="region of interest" description="Disordered" evidence="2">
    <location>
        <begin position="158"/>
        <end position="182"/>
    </location>
</feature>
<dbReference type="InterPro" id="IPR013083">
    <property type="entry name" value="Znf_RING/FYVE/PHD"/>
</dbReference>
<comment type="caution">
    <text evidence="4">The sequence shown here is derived from an EMBL/GenBank/DDBJ whole genome shotgun (WGS) entry which is preliminary data.</text>
</comment>
<dbReference type="PANTHER" id="PTHR12603:SF0">
    <property type="entry name" value="CCR4-NOT TRANSCRIPTION COMPLEX SUBUNIT 4"/>
    <property type="match status" value="1"/>
</dbReference>
<dbReference type="PANTHER" id="PTHR12603">
    <property type="entry name" value="CCR4-NOT TRANSCRIPTION COMPLEX RELATED"/>
    <property type="match status" value="1"/>
</dbReference>
<dbReference type="InterPro" id="IPR039515">
    <property type="entry name" value="NOT4_mRING-HC-C4C4"/>
</dbReference>
<accession>A0ABR0X3H0</accession>
<evidence type="ECO:0000313" key="4">
    <source>
        <dbReference type="EMBL" id="KAK6153346.1"/>
    </source>
</evidence>
<name>A0ABR0X3H0_REHGL</name>
<dbReference type="InterPro" id="IPR001841">
    <property type="entry name" value="Znf_RING"/>
</dbReference>
<dbReference type="Gene3D" id="3.30.40.10">
    <property type="entry name" value="Zinc/RING finger domain, C3HC4 (zinc finger)"/>
    <property type="match status" value="1"/>
</dbReference>
<feature type="compositionally biased region" description="Polar residues" evidence="2">
    <location>
        <begin position="81"/>
        <end position="108"/>
    </location>
</feature>
<protein>
    <recommendedName>
        <fullName evidence="3">RING-type domain-containing protein</fullName>
    </recommendedName>
</protein>
<dbReference type="Proteomes" id="UP001318860">
    <property type="component" value="Unassembled WGS sequence"/>
</dbReference>
<evidence type="ECO:0000259" key="3">
    <source>
        <dbReference type="PROSITE" id="PS50089"/>
    </source>
</evidence>
<evidence type="ECO:0000256" key="2">
    <source>
        <dbReference type="SAM" id="MobiDB-lite"/>
    </source>
</evidence>
<dbReference type="CDD" id="cd16618">
    <property type="entry name" value="mRING-HC-C4C4_CNOT4"/>
    <property type="match status" value="1"/>
</dbReference>
<keyword evidence="5" id="KW-1185">Reference proteome</keyword>
<feature type="compositionally biased region" description="Acidic residues" evidence="2">
    <location>
        <begin position="133"/>
        <end position="146"/>
    </location>
</feature>
<dbReference type="InterPro" id="IPR039780">
    <property type="entry name" value="Mot2"/>
</dbReference>
<keyword evidence="1" id="KW-0479">Metal-binding</keyword>
<evidence type="ECO:0000313" key="5">
    <source>
        <dbReference type="Proteomes" id="UP001318860"/>
    </source>
</evidence>
<keyword evidence="1" id="KW-0862">Zinc</keyword>
<proteinExistence type="predicted"/>
<feature type="compositionally biased region" description="Basic and acidic residues" evidence="2">
    <location>
        <begin position="49"/>
        <end position="67"/>
    </location>
</feature>
<dbReference type="PROSITE" id="PS50089">
    <property type="entry name" value="ZF_RING_2"/>
    <property type="match status" value="1"/>
</dbReference>
<reference evidence="4 5" key="1">
    <citation type="journal article" date="2021" name="Comput. Struct. Biotechnol. J.">
        <title>De novo genome assembly of the potent medicinal plant Rehmannia glutinosa using nanopore technology.</title>
        <authorList>
            <person name="Ma L."/>
            <person name="Dong C."/>
            <person name="Song C."/>
            <person name="Wang X."/>
            <person name="Zheng X."/>
            <person name="Niu Y."/>
            <person name="Chen S."/>
            <person name="Feng W."/>
        </authorList>
    </citation>
    <scope>NUCLEOTIDE SEQUENCE [LARGE SCALE GENOMIC DNA]</scope>
    <source>
        <strain evidence="4">DH-2019</strain>
    </source>
</reference>
<feature type="region of interest" description="Disordered" evidence="2">
    <location>
        <begin position="32"/>
        <end position="146"/>
    </location>
</feature>
<feature type="compositionally biased region" description="Low complexity" evidence="2">
    <location>
        <begin position="109"/>
        <end position="124"/>
    </location>
</feature>
<keyword evidence="1" id="KW-0863">Zinc-finger</keyword>
<dbReference type="Pfam" id="PF14570">
    <property type="entry name" value="zf-RING_4"/>
    <property type="match status" value="1"/>
</dbReference>
<sequence>MVNRSAKLKQCKLDARREQWLSQVKNKAGCKEEVNGGGIARGRPSVHLENGKDGPVEKLEIKTRSEEIYGDGSSVHHYSDSESFPSNSPTSHTSSVLGSNDSGVNFTASGRSSSSSGRSSSSSSNGFCSGNMSDEDGGDVGDDDCLDDWEAVADALAATDNKQQECNPKTGVGSPTPAESGQMEATNHVFSGIDSNVNTESGGKQRVLVNCCAWRPDDAYRPQGLPNLSKQAAFWPRISWGSKNIGLIPTSCPICFEDLDCTDTSFLPCSCGFRLCLFCHKRILEEDGRCPGCRKKYECEPVEGEATFDGGSLTFRLARSCSMITRS</sequence>
<gene>
    <name evidence="4" type="ORF">DH2020_012985</name>
</gene>
<dbReference type="EMBL" id="JABTTQ020000006">
    <property type="protein sequence ID" value="KAK6153346.1"/>
    <property type="molecule type" value="Genomic_DNA"/>
</dbReference>